<evidence type="ECO:0000256" key="2">
    <source>
        <dbReference type="ARBA" id="ARBA00007269"/>
    </source>
</evidence>
<dbReference type="InterPro" id="IPR034078">
    <property type="entry name" value="NFX1_fam"/>
</dbReference>
<feature type="compositionally biased region" description="Low complexity" evidence="10">
    <location>
        <begin position="238"/>
        <end position="256"/>
    </location>
</feature>
<evidence type="ECO:0000256" key="3">
    <source>
        <dbReference type="ARBA" id="ARBA00022723"/>
    </source>
</evidence>
<feature type="region of interest" description="Disordered" evidence="10">
    <location>
        <begin position="567"/>
        <end position="594"/>
    </location>
</feature>
<dbReference type="InterPro" id="IPR000967">
    <property type="entry name" value="Znf_NFX1"/>
</dbReference>
<evidence type="ECO:0000313" key="12">
    <source>
        <dbReference type="EMBL" id="CEM45147.1"/>
    </source>
</evidence>
<feature type="domain" description="NF-X1-type" evidence="11">
    <location>
        <begin position="718"/>
        <end position="737"/>
    </location>
</feature>
<evidence type="ECO:0000256" key="7">
    <source>
        <dbReference type="ARBA" id="ARBA00023015"/>
    </source>
</evidence>
<keyword evidence="7" id="KW-0805">Transcription regulation</keyword>
<feature type="compositionally biased region" description="Gly residues" evidence="10">
    <location>
        <begin position="412"/>
        <end position="424"/>
    </location>
</feature>
<proteinExistence type="inferred from homology"/>
<feature type="compositionally biased region" description="Polar residues" evidence="10">
    <location>
        <begin position="207"/>
        <end position="219"/>
    </location>
</feature>
<feature type="domain" description="NF-X1-type" evidence="11">
    <location>
        <begin position="835"/>
        <end position="853"/>
    </location>
</feature>
<keyword evidence="8" id="KW-0804">Transcription</keyword>
<comment type="similarity">
    <text evidence="2">Belongs to the NFX1 family.</text>
</comment>
<feature type="domain" description="NF-X1-type" evidence="11">
    <location>
        <begin position="664"/>
        <end position="682"/>
    </location>
</feature>
<feature type="compositionally biased region" description="Basic and acidic residues" evidence="10">
    <location>
        <begin position="357"/>
        <end position="382"/>
    </location>
</feature>
<evidence type="ECO:0000259" key="11">
    <source>
        <dbReference type="SMART" id="SM00438"/>
    </source>
</evidence>
<dbReference type="EMBL" id="CDMZ01003115">
    <property type="protein sequence ID" value="CEM45147.1"/>
    <property type="molecule type" value="Genomic_DNA"/>
</dbReference>
<feature type="region of interest" description="Disordered" evidence="10">
    <location>
        <begin position="45"/>
        <end position="471"/>
    </location>
</feature>
<feature type="compositionally biased region" description="Basic and acidic residues" evidence="10">
    <location>
        <begin position="396"/>
        <end position="411"/>
    </location>
</feature>
<keyword evidence="5" id="KW-0863">Zinc-finger</keyword>
<evidence type="ECO:0000256" key="5">
    <source>
        <dbReference type="ARBA" id="ARBA00022771"/>
    </source>
</evidence>
<evidence type="ECO:0000256" key="1">
    <source>
        <dbReference type="ARBA" id="ARBA00004123"/>
    </source>
</evidence>
<keyword evidence="4" id="KW-0677">Repeat</keyword>
<feature type="compositionally biased region" description="Acidic residues" evidence="10">
    <location>
        <begin position="449"/>
        <end position="471"/>
    </location>
</feature>
<dbReference type="Pfam" id="PF01422">
    <property type="entry name" value="zf-NF-X1"/>
    <property type="match status" value="8"/>
</dbReference>
<evidence type="ECO:0000256" key="4">
    <source>
        <dbReference type="ARBA" id="ARBA00022737"/>
    </source>
</evidence>
<feature type="compositionally biased region" description="Basic and acidic residues" evidence="10">
    <location>
        <begin position="1516"/>
        <end position="1539"/>
    </location>
</feature>
<dbReference type="CDD" id="cd06008">
    <property type="entry name" value="NF-X1-zinc-finger"/>
    <property type="match status" value="6"/>
</dbReference>
<gene>
    <name evidence="12" type="ORF">Cvel_7410</name>
</gene>
<comment type="subcellular location">
    <subcellularLocation>
        <location evidence="1">Nucleus</location>
    </subcellularLocation>
</comment>
<dbReference type="GO" id="GO:0000977">
    <property type="term" value="F:RNA polymerase II transcription regulatory region sequence-specific DNA binding"/>
    <property type="evidence" value="ECO:0007669"/>
    <property type="project" value="TreeGrafter"/>
</dbReference>
<feature type="compositionally biased region" description="Low complexity" evidence="10">
    <location>
        <begin position="347"/>
        <end position="356"/>
    </location>
</feature>
<sequence length="1547" mass="163281">MERDRKWKGGRGGGGGSQPRQQQQEYRDLWDEKPLPASMASLFTAGFNPCAGASSSSGGGGGGGGKNHRRNPNPPPMQFAPADDSGDRGFNDVPPFGNFFTYDHYNGSGPGPRPGGGPVDGGGGRGGRGPGQGQVGVGLPANDYGFDREQERDRGWGGREREDGRGGGRKGGGQGGKKQGGGEGRGGGRQGRDGNGNQDRGGRGRQTEPQQQSVGTDRNTAGMEGNWRGFPEAHGPVSSSYQQQYQYQQANQQNQAHQPCEDRGPGQGQGGGGNKNTNRRGGGQQKGQQGEKTGGRGGGRGGGDSGPAAPQRSASPPDTSSSSSSMAAAAAAAVPVASENLQWRPRSSAYETAAAESTKERERERLSPVHEDSRRGDGGGERHHIRPPPAAPSGGRRHETAGDRRRERGRGGGDLNAGGMGGRQVGYRESRGEREKERERESRRRNEEDVTDDGEDDDERGDMDGEGDEEGGENFAELLQFLPRSQVRERLQKQLQWNRYDCMVCMDKVKRHHPIWHCSNCWAVFHLRCIRGWAQQSKKQASAAAAAASAAPSQTSQMLLAFSSRMRRGGEAAPNDGPAAAGGGSSGSSSSSSAAAAVLGGDSDGYSFRCPACNHVHTMTQLPSYFCFCGRERDPPQDQQVLPHSCGGPCSRPRPKLPGGETACPHPCSILCHPGPCPPCSALGPVLSCHCGKEMRQHRCGDLDLHSCSKPCGKPLGCGNHPCQKPCHPGPCPPCDHKISLSCHCGKRTEDRACGETEWTCGEPCGKPKDCGKHECEKVCHDGPCEPCPRVPGRVRTCPCGATASGPVKTALDARTSCRDEIPTCGAICRKELGCGHRCQVECHDSDCPPCRASVSQRCRCGKASRTGECSETAGGTSEFRCDAPCKTKKSCGRHRCQENCCPSQGNVHAEEHLCLLVCGKPLHCGNHVCEAFCHLGKCAPCSVVSSQPVYCACGSKSTPPPVPCGAPPPECTRPCNRELDCGHLCQASCHFGDCPRCTALVDKPCAGGHTIRQSVPCHVSNAKISCGAPCGKKLPCSRHACQKGCHAGDCPLPCKQTCERKRLYCEHGCQDPCHEFSEAAGGKCPDVPCRVSVSRTCGCGKRSIEEVCGAWGGNPRVGERPNLDCDASCQELKRQKQLKDAFSKGGESSEDFYDEELLDFCRRDARFVSTLETKLEQAVRNRAVAVHLPPADAARRQFAQSLAQVHYRLRCSVLRDMGDRQPHVCVSFDASCSRIPSPLLSAVTEKTPDLSRIERPPVGFRKKNVLRFGKENPQIIFYDLAVTVQTLEVVDFLSAFVGNFRVRWEADKTTAVAEFVEEQVAKAAYKHIKSLVCPAPFNNFKLELPALTRPPTDSGTGSAWAKRGGGAGLGGGSTAASATAAAAAAVASPGWVQAGGGRVERKDSGSKAAAAAPPALGSWAALGRAAAAAGNKMGGAVSGSSSGLSLGGGKGSAVAASSVVGSGGISLGAPRESLGGGGGLGSSSSIREKETVLESPSGHFKMTRPGELKASLSRAGERKGDEDGDSVKGKKEEKKDEALVECWEDL</sequence>
<evidence type="ECO:0000256" key="8">
    <source>
        <dbReference type="ARBA" id="ARBA00023163"/>
    </source>
</evidence>
<keyword evidence="6" id="KW-0862">Zinc</keyword>
<feature type="domain" description="NF-X1-type" evidence="11">
    <location>
        <begin position="982"/>
        <end position="1000"/>
    </location>
</feature>
<protein>
    <recommendedName>
        <fullName evidence="11">NF-X1-type domain-containing protein</fullName>
    </recommendedName>
</protein>
<feature type="domain" description="NF-X1-type" evidence="11">
    <location>
        <begin position="892"/>
        <end position="917"/>
    </location>
</feature>
<dbReference type="GO" id="GO:0000981">
    <property type="term" value="F:DNA-binding transcription factor activity, RNA polymerase II-specific"/>
    <property type="evidence" value="ECO:0007669"/>
    <property type="project" value="TreeGrafter"/>
</dbReference>
<feature type="compositionally biased region" description="Low complexity" evidence="10">
    <location>
        <begin position="313"/>
        <end position="338"/>
    </location>
</feature>
<feature type="compositionally biased region" description="Gly residues" evidence="10">
    <location>
        <begin position="265"/>
        <end position="285"/>
    </location>
</feature>
<feature type="domain" description="NF-X1-type" evidence="11">
    <location>
        <begin position="925"/>
        <end position="944"/>
    </location>
</feature>
<accession>A0A0G4HLA8</accession>
<evidence type="ECO:0000256" key="9">
    <source>
        <dbReference type="ARBA" id="ARBA00023242"/>
    </source>
</evidence>
<dbReference type="PANTHER" id="PTHR12360">
    <property type="entry name" value="NUCLEAR TRANSCRIPTION FACTOR, X-BOX BINDING 1 NFX1"/>
    <property type="match status" value="1"/>
</dbReference>
<dbReference type="GO" id="GO:0005634">
    <property type="term" value="C:nucleus"/>
    <property type="evidence" value="ECO:0007669"/>
    <property type="project" value="UniProtKB-SubCell"/>
</dbReference>
<feature type="domain" description="NF-X1-type" evidence="11">
    <location>
        <begin position="1066"/>
        <end position="1092"/>
    </location>
</feature>
<dbReference type="PANTHER" id="PTHR12360:SF12">
    <property type="entry name" value="TRANSCRIPTIONAL REPRESSOR NF-X1"/>
    <property type="match status" value="1"/>
</dbReference>
<feature type="domain" description="NF-X1-type" evidence="11">
    <location>
        <begin position="1037"/>
        <end position="1057"/>
    </location>
</feature>
<feature type="domain" description="NF-X1-type" evidence="11">
    <location>
        <begin position="771"/>
        <end position="790"/>
    </location>
</feature>
<feature type="compositionally biased region" description="Gly residues" evidence="10">
    <location>
        <begin position="169"/>
        <end position="189"/>
    </location>
</feature>
<feature type="compositionally biased region" description="Basic and acidic residues" evidence="10">
    <location>
        <begin position="145"/>
        <end position="166"/>
    </location>
</feature>
<organism evidence="12">
    <name type="scientific">Chromera velia CCMP2878</name>
    <dbReference type="NCBI Taxonomy" id="1169474"/>
    <lineage>
        <taxon>Eukaryota</taxon>
        <taxon>Sar</taxon>
        <taxon>Alveolata</taxon>
        <taxon>Colpodellida</taxon>
        <taxon>Chromeraceae</taxon>
        <taxon>Chromera</taxon>
    </lineage>
</organism>
<evidence type="ECO:0000256" key="6">
    <source>
        <dbReference type="ARBA" id="ARBA00022833"/>
    </source>
</evidence>
<feature type="region of interest" description="Disordered" evidence="10">
    <location>
        <begin position="1"/>
        <end position="33"/>
    </location>
</feature>
<feature type="compositionally biased region" description="Gly residues" evidence="10">
    <location>
        <begin position="295"/>
        <end position="305"/>
    </location>
</feature>
<dbReference type="GO" id="GO:0008270">
    <property type="term" value="F:zinc ion binding"/>
    <property type="evidence" value="ECO:0007669"/>
    <property type="project" value="UniProtKB-KW"/>
</dbReference>
<evidence type="ECO:0000256" key="10">
    <source>
        <dbReference type="SAM" id="MobiDB-lite"/>
    </source>
</evidence>
<reference evidence="12" key="1">
    <citation type="submission" date="2014-11" db="EMBL/GenBank/DDBJ databases">
        <authorList>
            <person name="Otto D Thomas"/>
            <person name="Naeem Raeece"/>
        </authorList>
    </citation>
    <scope>NUCLEOTIDE SEQUENCE</scope>
</reference>
<dbReference type="SMART" id="SM00438">
    <property type="entry name" value="ZnF_NFX"/>
    <property type="match status" value="9"/>
</dbReference>
<name>A0A0G4HLA8_9ALVE</name>
<dbReference type="VEuPathDB" id="CryptoDB:Cvel_7410"/>
<keyword evidence="9" id="KW-0539">Nucleus</keyword>
<feature type="region of interest" description="Disordered" evidence="10">
    <location>
        <begin position="1468"/>
        <end position="1547"/>
    </location>
</feature>
<keyword evidence="3" id="KW-0479">Metal-binding</keyword>
<feature type="compositionally biased region" description="Basic and acidic residues" evidence="10">
    <location>
        <begin position="426"/>
        <end position="448"/>
    </location>
</feature>
<feature type="compositionally biased region" description="Gly residues" evidence="10">
    <location>
        <begin position="108"/>
        <end position="136"/>
    </location>
</feature>